<name>A0A0F6QZS0_9CORY</name>
<feature type="domain" description="Htaa" evidence="3">
    <location>
        <begin position="46"/>
        <end position="238"/>
    </location>
</feature>
<gene>
    <name evidence="4" type="primary">htaG</name>
    <name evidence="5" type="ORF">NCTC949_01204</name>
    <name evidence="4" type="ORF">UL82_03205</name>
</gene>
<evidence type="ECO:0000313" key="6">
    <source>
        <dbReference type="Proteomes" id="UP000033457"/>
    </source>
</evidence>
<dbReference type="RefSeq" id="WP_046438977.1">
    <property type="nucleotide sequence ID" value="NZ_CP011312.1"/>
</dbReference>
<dbReference type="EMBL" id="LR134377">
    <property type="protein sequence ID" value="VEH06592.1"/>
    <property type="molecule type" value="Genomic_DNA"/>
</dbReference>
<keyword evidence="6" id="KW-1185">Reference proteome</keyword>
<sequence length="303" mass="32198">MLKRLAVSMVAVVGAAGISVPQTMAAEVDTVSEPVAAKECSLQVESGTLKWGIKQSWRNYIKGRIANGKWETSGAVTEGTGENTGKDFQYSFTVDPSNTTITVKDGKIVSSEIRTKESSIVFTGHKEALYSEVKSPMVKTSGSTIDAGSGYVGYYVPGKNMAEYTKADRTEANKKQGEGFFSQGSVSEAKLSGDTLTLKGRSLQYTPQPGTNNKEVDGVDVLFMGNYTKGTPVDDVDIELKVKNTCGDIDGTINPDNGGAWSGSSSNIWGILLGIAGVSAVVAALFHAVMNFGLLQHLPFGRR</sequence>
<dbReference type="Pfam" id="PF04213">
    <property type="entry name" value="HtaA"/>
    <property type="match status" value="1"/>
</dbReference>
<evidence type="ECO:0000256" key="2">
    <source>
        <dbReference type="SAM" id="SignalP"/>
    </source>
</evidence>
<organism evidence="4 6">
    <name type="scientific">Corynebacterium kutscheri</name>
    <dbReference type="NCBI Taxonomy" id="35755"/>
    <lineage>
        <taxon>Bacteria</taxon>
        <taxon>Bacillati</taxon>
        <taxon>Actinomycetota</taxon>
        <taxon>Actinomycetes</taxon>
        <taxon>Mycobacteriales</taxon>
        <taxon>Corynebacteriaceae</taxon>
        <taxon>Corynebacterium</taxon>
    </lineage>
</organism>
<reference evidence="4 6" key="1">
    <citation type="journal article" date="2015" name="Genome Announc.">
        <title>Complete Genome Sequence of Corynebacterium kutscheri DSM 20755, a Corynebacterial Type Strain with Remarkably Low G+C Content of Chromosomal DNA.</title>
        <authorList>
            <person name="Ruckert C."/>
            <person name="Albersmeier A."/>
            <person name="Winkler A."/>
            <person name="Tauch A."/>
        </authorList>
    </citation>
    <scope>NUCLEOTIDE SEQUENCE [LARGE SCALE GENOMIC DNA]</scope>
    <source>
        <strain evidence="4 6">DSM 20755</strain>
    </source>
</reference>
<evidence type="ECO:0000259" key="3">
    <source>
        <dbReference type="Pfam" id="PF04213"/>
    </source>
</evidence>
<dbReference type="HOGENOM" id="CLU_063406_0_0_11"/>
<evidence type="ECO:0000313" key="7">
    <source>
        <dbReference type="Proteomes" id="UP000271380"/>
    </source>
</evidence>
<keyword evidence="1" id="KW-1133">Transmembrane helix</keyword>
<evidence type="ECO:0000313" key="5">
    <source>
        <dbReference type="EMBL" id="VEH06592.1"/>
    </source>
</evidence>
<evidence type="ECO:0000313" key="4">
    <source>
        <dbReference type="EMBL" id="AKE40855.1"/>
    </source>
</evidence>
<evidence type="ECO:0000256" key="1">
    <source>
        <dbReference type="SAM" id="Phobius"/>
    </source>
</evidence>
<dbReference type="InterPro" id="IPR007331">
    <property type="entry name" value="Htaa"/>
</dbReference>
<dbReference type="AlphaFoldDB" id="A0A0F6QZS0"/>
<feature type="chain" id="PRO_5043119937" evidence="2">
    <location>
        <begin position="26"/>
        <end position="303"/>
    </location>
</feature>
<dbReference type="Proteomes" id="UP000033457">
    <property type="component" value="Chromosome"/>
</dbReference>
<protein>
    <submittedName>
        <fullName evidence="4">Htaa protein</fullName>
    </submittedName>
    <submittedName>
        <fullName evidence="5">Membrane protein</fullName>
    </submittedName>
</protein>
<accession>A0A0F6QZS0</accession>
<proteinExistence type="predicted"/>
<dbReference type="EMBL" id="CP011312">
    <property type="protein sequence ID" value="AKE40855.1"/>
    <property type="molecule type" value="Genomic_DNA"/>
</dbReference>
<keyword evidence="1" id="KW-0472">Membrane</keyword>
<dbReference type="OrthoDB" id="7210788at2"/>
<keyword evidence="1" id="KW-0812">Transmembrane</keyword>
<reference evidence="5 7" key="2">
    <citation type="submission" date="2018-12" db="EMBL/GenBank/DDBJ databases">
        <authorList>
            <consortium name="Pathogen Informatics"/>
        </authorList>
    </citation>
    <scope>NUCLEOTIDE SEQUENCE [LARGE SCALE GENOMIC DNA]</scope>
    <source>
        <strain evidence="5 7">NCTC949</strain>
    </source>
</reference>
<feature type="signal peptide" evidence="2">
    <location>
        <begin position="1"/>
        <end position="25"/>
    </location>
</feature>
<dbReference type="Proteomes" id="UP000271380">
    <property type="component" value="Chromosome"/>
</dbReference>
<keyword evidence="2" id="KW-0732">Signal</keyword>
<dbReference type="KEGG" id="cku:UL82_03205"/>
<feature type="transmembrane region" description="Helical" evidence="1">
    <location>
        <begin position="268"/>
        <end position="295"/>
    </location>
</feature>